<gene>
    <name evidence="1" type="ORF">BTM29_10005</name>
</gene>
<evidence type="ECO:0000313" key="1">
    <source>
        <dbReference type="EMBL" id="APX72862.1"/>
    </source>
</evidence>
<dbReference type="KEGG" id="lalw:BTM29_10005"/>
<reference evidence="2" key="1">
    <citation type="submission" date="2016-12" db="EMBL/GenBank/DDBJ databases">
        <authorList>
            <person name="Jung M.Y."/>
            <person name="Lee S.H."/>
        </authorList>
    </citation>
    <scope>NUCLEOTIDE SEQUENCE [LARGE SCALE GENOMIC DNA]</scope>
    <source>
        <strain evidence="2">WiKim39</strain>
    </source>
</reference>
<dbReference type="OrthoDB" id="2300013at2"/>
<proteinExistence type="predicted"/>
<organism evidence="1 2">
    <name type="scientific">Companilactobacillus allii</name>
    <dbReference type="NCBI Taxonomy" id="1847728"/>
    <lineage>
        <taxon>Bacteria</taxon>
        <taxon>Bacillati</taxon>
        <taxon>Bacillota</taxon>
        <taxon>Bacilli</taxon>
        <taxon>Lactobacillales</taxon>
        <taxon>Lactobacillaceae</taxon>
        <taxon>Companilactobacillus</taxon>
    </lineage>
</organism>
<protein>
    <submittedName>
        <fullName evidence="1">Uncharacterized protein</fullName>
    </submittedName>
</protein>
<dbReference type="Proteomes" id="UP000187499">
    <property type="component" value="Chromosome"/>
</dbReference>
<dbReference type="EMBL" id="CP019323">
    <property type="protein sequence ID" value="APX72862.1"/>
    <property type="molecule type" value="Genomic_DNA"/>
</dbReference>
<sequence length="92" mass="9745">MADRTNQIGILYKKDGTKVAEGVEGKNLVSITGLTEGTVVATGDYQISCKDTITDLESSKVDVEGFTVFLTPEVPTNVKTDATADGANITFE</sequence>
<accession>A0A1P8Q4T0</accession>
<dbReference type="STRING" id="1847728.BTM29_10005"/>
<evidence type="ECO:0000313" key="2">
    <source>
        <dbReference type="Proteomes" id="UP000187499"/>
    </source>
</evidence>
<name>A0A1P8Q4T0_9LACO</name>
<keyword evidence="2" id="KW-1185">Reference proteome</keyword>
<dbReference type="AlphaFoldDB" id="A0A1P8Q4T0"/>
<dbReference type="RefSeq" id="WP_076616982.1">
    <property type="nucleotide sequence ID" value="NZ_CP019323.1"/>
</dbReference>